<comment type="caution">
    <text evidence="4">The sequence shown here is derived from an EMBL/GenBank/DDBJ whole genome shotgun (WGS) entry which is preliminary data.</text>
</comment>
<evidence type="ECO:0000256" key="2">
    <source>
        <dbReference type="ARBA" id="ARBA00007637"/>
    </source>
</evidence>
<dbReference type="EMBL" id="NHRY01000175">
    <property type="protein sequence ID" value="PPQ32077.1"/>
    <property type="molecule type" value="Genomic_DNA"/>
</dbReference>
<dbReference type="SUPFAM" id="SSF51735">
    <property type="entry name" value="NAD(P)-binding Rossmann-fold domains"/>
    <property type="match status" value="1"/>
</dbReference>
<reference evidence="4 5" key="1">
    <citation type="journal article" date="2018" name="Arch. Microbiol.">
        <title>New insights into the metabolic potential of the phototrophic purple bacterium Rhodopila globiformis DSM 161(T) from its draft genome sequence and evidence for a vanadium-dependent nitrogenase.</title>
        <authorList>
            <person name="Imhoff J.F."/>
            <person name="Rahn T."/>
            <person name="Kunzel S."/>
            <person name="Neulinger S.C."/>
        </authorList>
    </citation>
    <scope>NUCLEOTIDE SEQUENCE [LARGE SCALE GENOMIC DNA]</scope>
    <source>
        <strain evidence="4 5">DSM 161</strain>
    </source>
</reference>
<dbReference type="OrthoDB" id="5295702at2"/>
<evidence type="ECO:0000313" key="4">
    <source>
        <dbReference type="EMBL" id="PPQ32077.1"/>
    </source>
</evidence>
<dbReference type="InterPro" id="IPR036291">
    <property type="entry name" value="NAD(P)-bd_dom_sf"/>
</dbReference>
<proteinExistence type="inferred from homology"/>
<comment type="similarity">
    <text evidence="2">Belongs to the NAD(P)-dependent epimerase/dehydratase family.</text>
</comment>
<gene>
    <name evidence="4" type="ORF">CCS01_16080</name>
</gene>
<feature type="domain" description="NAD-dependent epimerase/dehydratase" evidence="3">
    <location>
        <begin position="8"/>
        <end position="232"/>
    </location>
</feature>
<sequence length="310" mass="33199">MTASPRTILLTGASGFVGRHLTRALSAAYPTAALLTPRFDVRDPSEVAAVVQTSLPDVCVHLAAVSAVTAAGQAPDLTWQVNFHGTMHLASALARYVPDCQLLFASSADAYGASFHSGAKLDESAPLAPMNVYAETKATADFALAGMAQQGLRVVRLRPFNHTGPGQSSDFVVPAFAQQIVRIAAGLQPPVLQAGNLDARRDFLDVRDVCAAYVACTAKRDALRPGVIVNLASEQPRRIGDVLTDLATLAGITFEVRVDSSRVRDADIRVACGSAARARKLLDWRPTVSWEQTLQDVLADWRIRIENRAT</sequence>
<organism evidence="4 5">
    <name type="scientific">Rhodopila globiformis</name>
    <name type="common">Rhodopseudomonas globiformis</name>
    <dbReference type="NCBI Taxonomy" id="1071"/>
    <lineage>
        <taxon>Bacteria</taxon>
        <taxon>Pseudomonadati</taxon>
        <taxon>Pseudomonadota</taxon>
        <taxon>Alphaproteobacteria</taxon>
        <taxon>Acetobacterales</taxon>
        <taxon>Acetobacteraceae</taxon>
        <taxon>Rhodopila</taxon>
    </lineage>
</organism>
<evidence type="ECO:0000313" key="5">
    <source>
        <dbReference type="Proteomes" id="UP000239724"/>
    </source>
</evidence>
<comment type="pathway">
    <text evidence="1">Bacterial outer membrane biogenesis; LPS O-antigen biosynthesis.</text>
</comment>
<dbReference type="PANTHER" id="PTHR43000">
    <property type="entry name" value="DTDP-D-GLUCOSE 4,6-DEHYDRATASE-RELATED"/>
    <property type="match status" value="1"/>
</dbReference>
<dbReference type="Proteomes" id="UP000239724">
    <property type="component" value="Unassembled WGS sequence"/>
</dbReference>
<dbReference type="Gene3D" id="3.90.25.10">
    <property type="entry name" value="UDP-galactose 4-epimerase, domain 1"/>
    <property type="match status" value="1"/>
</dbReference>
<accession>A0A2S6NBU9</accession>
<dbReference type="AlphaFoldDB" id="A0A2S6NBU9"/>
<protein>
    <submittedName>
        <fullName evidence="4">GDP-6-deoxy-D-lyxo-4-hexulose reductase</fullName>
    </submittedName>
</protein>
<dbReference type="InterPro" id="IPR001509">
    <property type="entry name" value="Epimerase_deHydtase"/>
</dbReference>
<dbReference type="Gene3D" id="3.40.50.720">
    <property type="entry name" value="NAD(P)-binding Rossmann-like Domain"/>
    <property type="match status" value="1"/>
</dbReference>
<keyword evidence="5" id="KW-1185">Reference proteome</keyword>
<name>A0A2S6NBU9_RHOGL</name>
<dbReference type="RefSeq" id="WP_104519850.1">
    <property type="nucleotide sequence ID" value="NZ_NHRY01000175.1"/>
</dbReference>
<dbReference type="Pfam" id="PF01370">
    <property type="entry name" value="Epimerase"/>
    <property type="match status" value="1"/>
</dbReference>
<evidence type="ECO:0000256" key="1">
    <source>
        <dbReference type="ARBA" id="ARBA00005125"/>
    </source>
</evidence>
<evidence type="ECO:0000259" key="3">
    <source>
        <dbReference type="Pfam" id="PF01370"/>
    </source>
</evidence>